<dbReference type="Pfam" id="PF02589">
    <property type="entry name" value="LUD_dom"/>
    <property type="match status" value="1"/>
</dbReference>
<comment type="caution">
    <text evidence="2">The sequence shown here is derived from an EMBL/GenBank/DDBJ whole genome shotgun (WGS) entry which is preliminary data.</text>
</comment>
<gene>
    <name evidence="2" type="ORF">JYB65_10045</name>
</gene>
<evidence type="ECO:0000259" key="1">
    <source>
        <dbReference type="Pfam" id="PF02589"/>
    </source>
</evidence>
<dbReference type="Proteomes" id="UP000664545">
    <property type="component" value="Unassembled WGS sequence"/>
</dbReference>
<dbReference type="InterPro" id="IPR009501">
    <property type="entry name" value="UCP020269"/>
</dbReference>
<name>A0A939D9J5_CLOAM</name>
<sequence length="213" mass="23301">MSDAIKAANKKQIECIIKNLERRNMAGYYCENMEDAYDTVMSLIADDTVVGWGGSSTLSEIGIKEGLRERKLTVIDPYSMSDPKESMAAKIRLLRSDSFLMSTNAITLDGELVNIDGSGNRVAALCFGPKQVIVVVGANKIVESEKHAISRIKTQSCPPNAIRLKKQTPCGVTGKCTECLVPGETMCCTTMVTRFSNVPKRIKVILVNENLGY</sequence>
<dbReference type="InterPro" id="IPR003741">
    <property type="entry name" value="LUD_dom"/>
</dbReference>
<dbReference type="InterPro" id="IPR037171">
    <property type="entry name" value="NagB/RpiA_transferase-like"/>
</dbReference>
<organism evidence="2 3">
    <name type="scientific">Clostridium aminobutyricum</name>
    <dbReference type="NCBI Taxonomy" id="33953"/>
    <lineage>
        <taxon>Bacteria</taxon>
        <taxon>Bacillati</taxon>
        <taxon>Bacillota</taxon>
        <taxon>Clostridia</taxon>
        <taxon>Eubacteriales</taxon>
        <taxon>Clostridiaceae</taxon>
        <taxon>Clostridium</taxon>
    </lineage>
</organism>
<dbReference type="AlphaFoldDB" id="A0A939D9J5"/>
<accession>A0A939D9J5</accession>
<reference evidence="2" key="1">
    <citation type="submission" date="2021-02" db="EMBL/GenBank/DDBJ databases">
        <title>Abyssanaerobacter marinus gen.nov., sp., nov, anaerobic bacterium isolated from the Onnuri vent field of Indian Ocean and suggestion of Mogibacteriaceae fam. nov., and proposal of reclassification of ambiguous this family's genus member.</title>
        <authorList>
            <person name="Kim Y.J."/>
            <person name="Yang J.-A."/>
        </authorList>
    </citation>
    <scope>NUCLEOTIDE SEQUENCE</scope>
    <source>
        <strain evidence="2">DSM 2634</strain>
    </source>
</reference>
<dbReference type="RefSeq" id="WP_206582542.1">
    <property type="nucleotide sequence ID" value="NZ_JAFJZZ010000004.1"/>
</dbReference>
<feature type="domain" description="LUD" evidence="1">
    <location>
        <begin position="14"/>
        <end position="207"/>
    </location>
</feature>
<dbReference type="PANTHER" id="PTHR36179">
    <property type="entry name" value="LUD_DOM DOMAIN-CONTAINING PROTEIN"/>
    <property type="match status" value="1"/>
</dbReference>
<proteinExistence type="predicted"/>
<protein>
    <submittedName>
        <fullName evidence="2">Lactate utilization protein</fullName>
    </submittedName>
</protein>
<keyword evidence="3" id="KW-1185">Reference proteome</keyword>
<evidence type="ECO:0000313" key="3">
    <source>
        <dbReference type="Proteomes" id="UP000664545"/>
    </source>
</evidence>
<dbReference type="PIRSF" id="PIRSF020269">
    <property type="entry name" value="DUF1121"/>
    <property type="match status" value="1"/>
</dbReference>
<evidence type="ECO:0000313" key="2">
    <source>
        <dbReference type="EMBL" id="MBN7773702.1"/>
    </source>
</evidence>
<dbReference type="PANTHER" id="PTHR36179:SF2">
    <property type="entry name" value="LUD DOMAIN-CONTAINING PROTEIN"/>
    <property type="match status" value="1"/>
</dbReference>
<dbReference type="SUPFAM" id="SSF100950">
    <property type="entry name" value="NagB/RpiA/CoA transferase-like"/>
    <property type="match status" value="1"/>
</dbReference>
<dbReference type="EMBL" id="JAFJZZ010000004">
    <property type="protein sequence ID" value="MBN7773702.1"/>
    <property type="molecule type" value="Genomic_DNA"/>
</dbReference>